<dbReference type="PROSITE" id="PS00631">
    <property type="entry name" value="CYTOSOL_AP"/>
    <property type="match status" value="1"/>
</dbReference>
<reference evidence="8 9" key="2">
    <citation type="journal article" date="2011" name="J. Bacteriol.">
        <title>Complete genome sequence of strain HTCC2503T of Parvularcula bermudensis, the type species of the order "Parvularculales" in the class Alphaproteobacteria.</title>
        <authorList>
            <person name="Oh H.M."/>
            <person name="Kang I."/>
            <person name="Vergin K.L."/>
            <person name="Kang D."/>
            <person name="Rhee K.H."/>
            <person name="Giovannoni S.J."/>
            <person name="Cho J.C."/>
        </authorList>
    </citation>
    <scope>NUCLEOTIDE SEQUENCE [LARGE SCALE GENOMIC DNA]</scope>
    <source>
        <strain evidence="9">ATCC BAA-594 / HTCC2503 / KCTC 12087</strain>
    </source>
</reference>
<proteinExistence type="inferred from homology"/>
<dbReference type="PANTHER" id="PTHR11963:SF20">
    <property type="entry name" value="PEPTIDASE B"/>
    <property type="match status" value="1"/>
</dbReference>
<evidence type="ECO:0000256" key="3">
    <source>
        <dbReference type="ARBA" id="ARBA00022670"/>
    </source>
</evidence>
<protein>
    <submittedName>
        <fullName evidence="8">Leucine aminopeptidase</fullName>
    </submittedName>
</protein>
<dbReference type="EMBL" id="CP002156">
    <property type="protein sequence ID" value="ADM09155.1"/>
    <property type="molecule type" value="Genomic_DNA"/>
</dbReference>
<feature type="region of interest" description="Disordered" evidence="6">
    <location>
        <begin position="1"/>
        <end position="23"/>
    </location>
</feature>
<dbReference type="GO" id="GO:0070006">
    <property type="term" value="F:metalloaminopeptidase activity"/>
    <property type="evidence" value="ECO:0007669"/>
    <property type="project" value="InterPro"/>
</dbReference>
<comment type="similarity">
    <text evidence="1">Belongs to the peptidase M17 family.</text>
</comment>
<keyword evidence="5" id="KW-0464">Manganese</keyword>
<keyword evidence="9" id="KW-1185">Reference proteome</keyword>
<evidence type="ECO:0000256" key="2">
    <source>
        <dbReference type="ARBA" id="ARBA00022438"/>
    </source>
</evidence>
<dbReference type="STRING" id="314260.PB2503_05407"/>
<organism evidence="8 9">
    <name type="scientific">Parvularcula bermudensis (strain ATCC BAA-594 / HTCC2503 / KCTC 12087)</name>
    <dbReference type="NCBI Taxonomy" id="314260"/>
    <lineage>
        <taxon>Bacteria</taxon>
        <taxon>Pseudomonadati</taxon>
        <taxon>Pseudomonadota</taxon>
        <taxon>Alphaproteobacteria</taxon>
        <taxon>Parvularculales</taxon>
        <taxon>Parvularculaceae</taxon>
        <taxon>Parvularcula</taxon>
    </lineage>
</organism>
<dbReference type="InterPro" id="IPR043472">
    <property type="entry name" value="Macro_dom-like"/>
</dbReference>
<gene>
    <name evidence="8" type="ordered locus">PB2503_05407</name>
</gene>
<dbReference type="InterPro" id="IPR000819">
    <property type="entry name" value="Peptidase_M17_C"/>
</dbReference>
<evidence type="ECO:0000313" key="8">
    <source>
        <dbReference type="EMBL" id="ADM09155.1"/>
    </source>
</evidence>
<dbReference type="GO" id="GO:0030145">
    <property type="term" value="F:manganese ion binding"/>
    <property type="evidence" value="ECO:0007669"/>
    <property type="project" value="InterPro"/>
</dbReference>
<evidence type="ECO:0000259" key="7">
    <source>
        <dbReference type="PROSITE" id="PS00631"/>
    </source>
</evidence>
<name>E0TGB2_PARBH</name>
<evidence type="ECO:0000313" key="9">
    <source>
        <dbReference type="Proteomes" id="UP000001302"/>
    </source>
</evidence>
<dbReference type="Pfam" id="PF21337">
    <property type="entry name" value="Peptidase_M17_N_1"/>
    <property type="match status" value="1"/>
</dbReference>
<dbReference type="KEGG" id="pbr:PB2503_05407"/>
<dbReference type="InterPro" id="IPR048816">
    <property type="entry name" value="Peptidase_M17_N_1"/>
</dbReference>
<evidence type="ECO:0000256" key="4">
    <source>
        <dbReference type="ARBA" id="ARBA00022801"/>
    </source>
</evidence>
<dbReference type="CDD" id="cd00433">
    <property type="entry name" value="Peptidase_M17"/>
    <property type="match status" value="1"/>
</dbReference>
<reference evidence="9" key="1">
    <citation type="submission" date="2010-08" db="EMBL/GenBank/DDBJ databases">
        <title>Genome sequence of Parvularcula bermudensis HTCC2503.</title>
        <authorList>
            <person name="Kang D.-M."/>
            <person name="Oh H.-M."/>
            <person name="Cho J.-C."/>
        </authorList>
    </citation>
    <scope>NUCLEOTIDE SEQUENCE [LARGE SCALE GENOMIC DNA]</scope>
    <source>
        <strain evidence="9">ATCC BAA-594 / HTCC2503 / KCTC 12087</strain>
    </source>
</reference>
<dbReference type="GO" id="GO:0005737">
    <property type="term" value="C:cytoplasm"/>
    <property type="evidence" value="ECO:0007669"/>
    <property type="project" value="InterPro"/>
</dbReference>
<dbReference type="PANTHER" id="PTHR11963">
    <property type="entry name" value="LEUCINE AMINOPEPTIDASE-RELATED"/>
    <property type="match status" value="1"/>
</dbReference>
<sequence length="462" mass="48688">MDVSEVPMTRWQDAFEEPDETPDAPCPIWLVPSAGAAAWVESELPGAADMALRMGFSGELGQTLMTSDGLLCGVGEGRDPLALGAAASAVAKGSYQLASPLKGQALHLATLGWALGAYRFRRYLKASEGVRLVWPEGVDRARLEREAAATYLARDLVNIPAEDMGPSDLAAATSAIADRTGARLSIVEGAALAEGFPLIQAVGRAAATPSKLIDLTWGKDDAPKITLVGKGVCFDSGGLNLKGGRSMGLMKKDMGGAANALALASMMIAAELPVRLRLLIPAVENAVAGNAFRPGDVFRARNGDTVEISNTDAEGRLVLADALCLAAEERPDHIISLATLTGAARVALGPDLPPIYSTDETFAQCAHKEGEALADPLWPMPLWSRYDDFLRSSIADVNHASANGFAGSIVAALFLRRFVPSTIAYTHLDLYAWTPAARPGRPMGGEAMGIRALFAALDQRVR</sequence>
<dbReference type="Gene3D" id="3.40.220.10">
    <property type="entry name" value="Leucine Aminopeptidase, subunit E, domain 1"/>
    <property type="match status" value="1"/>
</dbReference>
<dbReference type="AlphaFoldDB" id="E0TGB2"/>
<feature type="domain" description="Cytosol aminopeptidase" evidence="7">
    <location>
        <begin position="310"/>
        <end position="317"/>
    </location>
</feature>
<keyword evidence="3" id="KW-0645">Protease</keyword>
<evidence type="ECO:0000256" key="6">
    <source>
        <dbReference type="SAM" id="MobiDB-lite"/>
    </source>
</evidence>
<dbReference type="GO" id="GO:0006508">
    <property type="term" value="P:proteolysis"/>
    <property type="evidence" value="ECO:0007669"/>
    <property type="project" value="UniProtKB-KW"/>
</dbReference>
<keyword evidence="4" id="KW-0378">Hydrolase</keyword>
<evidence type="ECO:0000256" key="1">
    <source>
        <dbReference type="ARBA" id="ARBA00009528"/>
    </source>
</evidence>
<dbReference type="InterPro" id="IPR011356">
    <property type="entry name" value="Leucine_aapep/pepB"/>
</dbReference>
<dbReference type="Gene3D" id="3.40.630.10">
    <property type="entry name" value="Zn peptidases"/>
    <property type="match status" value="1"/>
</dbReference>
<dbReference type="PRINTS" id="PR00481">
    <property type="entry name" value="LAMNOPPTDASE"/>
</dbReference>
<dbReference type="SUPFAM" id="SSF53187">
    <property type="entry name" value="Zn-dependent exopeptidases"/>
    <property type="match status" value="1"/>
</dbReference>
<keyword evidence="2 8" id="KW-0031">Aminopeptidase</keyword>
<dbReference type="Pfam" id="PF00883">
    <property type="entry name" value="Peptidase_M17"/>
    <property type="match status" value="1"/>
</dbReference>
<evidence type="ECO:0000256" key="5">
    <source>
        <dbReference type="ARBA" id="ARBA00023211"/>
    </source>
</evidence>
<dbReference type="Proteomes" id="UP000001302">
    <property type="component" value="Chromosome"/>
</dbReference>
<dbReference type="HOGENOM" id="CLU_013734_2_1_5"/>
<accession>E0TGB2</accession>
<dbReference type="RefSeq" id="WP_013300129.1">
    <property type="nucleotide sequence ID" value="NC_014414.1"/>
</dbReference>
<dbReference type="eggNOG" id="COG0260">
    <property type="taxonomic scope" value="Bacteria"/>
</dbReference>